<dbReference type="Gene3D" id="3.30.710.10">
    <property type="entry name" value="Potassium Channel Kv1.1, Chain A"/>
    <property type="match status" value="1"/>
</dbReference>
<keyword evidence="2" id="KW-1185">Reference proteome</keyword>
<comment type="caution">
    <text evidence="1">The sequence shown here is derived from an EMBL/GenBank/DDBJ whole genome shotgun (WGS) entry which is preliminary data.</text>
</comment>
<dbReference type="InterPro" id="IPR011333">
    <property type="entry name" value="SKP1/BTB/POZ_sf"/>
</dbReference>
<dbReference type="EMBL" id="BMAV01010188">
    <property type="protein sequence ID" value="GFY55108.1"/>
    <property type="molecule type" value="Genomic_DNA"/>
</dbReference>
<evidence type="ECO:0000313" key="2">
    <source>
        <dbReference type="Proteomes" id="UP000886998"/>
    </source>
</evidence>
<gene>
    <name evidence="1" type="ORF">TNIN_256371</name>
</gene>
<reference evidence="1" key="1">
    <citation type="submission" date="2020-08" db="EMBL/GenBank/DDBJ databases">
        <title>Multicomponent nature underlies the extraordinary mechanical properties of spider dragline silk.</title>
        <authorList>
            <person name="Kono N."/>
            <person name="Nakamura H."/>
            <person name="Mori M."/>
            <person name="Yoshida Y."/>
            <person name="Ohtoshi R."/>
            <person name="Malay A.D."/>
            <person name="Moran D.A.P."/>
            <person name="Tomita M."/>
            <person name="Numata K."/>
            <person name="Arakawa K."/>
        </authorList>
    </citation>
    <scope>NUCLEOTIDE SEQUENCE</scope>
</reference>
<evidence type="ECO:0000313" key="1">
    <source>
        <dbReference type="EMBL" id="GFY55108.1"/>
    </source>
</evidence>
<sequence length="96" mass="11214">MFTNSTREGNSDCVYVEDLDDNTVQRHPQPQCRTFSWDSASHLYDSTDKYEILSLKSECSSFLKDNLSQYNSCDLLIIVDMQQNQDLVNRSELYIF</sequence>
<organism evidence="1 2">
    <name type="scientific">Trichonephila inaurata madagascariensis</name>
    <dbReference type="NCBI Taxonomy" id="2747483"/>
    <lineage>
        <taxon>Eukaryota</taxon>
        <taxon>Metazoa</taxon>
        <taxon>Ecdysozoa</taxon>
        <taxon>Arthropoda</taxon>
        <taxon>Chelicerata</taxon>
        <taxon>Arachnida</taxon>
        <taxon>Araneae</taxon>
        <taxon>Araneomorphae</taxon>
        <taxon>Entelegynae</taxon>
        <taxon>Araneoidea</taxon>
        <taxon>Nephilidae</taxon>
        <taxon>Trichonephila</taxon>
        <taxon>Trichonephila inaurata</taxon>
    </lineage>
</organism>
<dbReference type="AlphaFoldDB" id="A0A8X6XKZ5"/>
<name>A0A8X6XKZ5_9ARAC</name>
<protein>
    <submittedName>
        <fullName evidence="1">Uncharacterized protein</fullName>
    </submittedName>
</protein>
<proteinExistence type="predicted"/>
<dbReference type="Proteomes" id="UP000886998">
    <property type="component" value="Unassembled WGS sequence"/>
</dbReference>
<accession>A0A8X6XKZ5</accession>